<name>G3H8M5_CRIGR</name>
<dbReference type="InParanoid" id="G3H8M5"/>
<protein>
    <submittedName>
        <fullName evidence="1">Uncharacterized protein</fullName>
    </submittedName>
</protein>
<proteinExistence type="predicted"/>
<dbReference type="AlphaFoldDB" id="G3H8M5"/>
<accession>G3H8M5</accession>
<dbReference type="GlyGen" id="G3H8M5">
    <property type="glycosylation" value="1 site"/>
</dbReference>
<dbReference type="Proteomes" id="UP000001075">
    <property type="component" value="Unassembled WGS sequence"/>
</dbReference>
<gene>
    <name evidence="1" type="ORF">I79_006730</name>
</gene>
<evidence type="ECO:0000313" key="1">
    <source>
        <dbReference type="EMBL" id="EGW03097.1"/>
    </source>
</evidence>
<sequence length="51" mass="5413">MLGDGQLPTFPGCKKQEEGCGILSPTPSGLKCQWMTAPVTLQVSHSHTESV</sequence>
<organism evidence="1 2">
    <name type="scientific">Cricetulus griseus</name>
    <name type="common">Chinese hamster</name>
    <name type="synonym">Cricetulus barabensis griseus</name>
    <dbReference type="NCBI Taxonomy" id="10029"/>
    <lineage>
        <taxon>Eukaryota</taxon>
        <taxon>Metazoa</taxon>
        <taxon>Chordata</taxon>
        <taxon>Craniata</taxon>
        <taxon>Vertebrata</taxon>
        <taxon>Euteleostomi</taxon>
        <taxon>Mammalia</taxon>
        <taxon>Eutheria</taxon>
        <taxon>Euarchontoglires</taxon>
        <taxon>Glires</taxon>
        <taxon>Rodentia</taxon>
        <taxon>Myomorpha</taxon>
        <taxon>Muroidea</taxon>
        <taxon>Cricetidae</taxon>
        <taxon>Cricetinae</taxon>
        <taxon>Cricetulus</taxon>
    </lineage>
</organism>
<dbReference type="EMBL" id="JH000215">
    <property type="protein sequence ID" value="EGW03097.1"/>
    <property type="molecule type" value="Genomic_DNA"/>
</dbReference>
<evidence type="ECO:0000313" key="2">
    <source>
        <dbReference type="Proteomes" id="UP000001075"/>
    </source>
</evidence>
<reference evidence="2" key="1">
    <citation type="journal article" date="2011" name="Nat. Biotechnol.">
        <title>The genomic sequence of the Chinese hamster ovary (CHO)-K1 cell line.</title>
        <authorList>
            <person name="Xu X."/>
            <person name="Nagarajan H."/>
            <person name="Lewis N.E."/>
            <person name="Pan S."/>
            <person name="Cai Z."/>
            <person name="Liu X."/>
            <person name="Chen W."/>
            <person name="Xie M."/>
            <person name="Wang W."/>
            <person name="Hammond S."/>
            <person name="Andersen M.R."/>
            <person name="Neff N."/>
            <person name="Passarelli B."/>
            <person name="Koh W."/>
            <person name="Fan H.C."/>
            <person name="Wang J."/>
            <person name="Gui Y."/>
            <person name="Lee K.H."/>
            <person name="Betenbaugh M.J."/>
            <person name="Quake S.R."/>
            <person name="Famili I."/>
            <person name="Palsson B.O."/>
            <person name="Wang J."/>
        </authorList>
    </citation>
    <scope>NUCLEOTIDE SEQUENCE [LARGE SCALE GENOMIC DNA]</scope>
    <source>
        <strain evidence="2">CHO K1 cell line</strain>
    </source>
</reference>